<protein>
    <submittedName>
        <fullName evidence="1">Uncharacterized protein</fullName>
    </submittedName>
</protein>
<name>A0A8S5R5W4_9CAUD</name>
<evidence type="ECO:0000313" key="1">
    <source>
        <dbReference type="EMBL" id="DAE26373.1"/>
    </source>
</evidence>
<dbReference type="EMBL" id="BK015816">
    <property type="protein sequence ID" value="DAE26373.1"/>
    <property type="molecule type" value="Genomic_DNA"/>
</dbReference>
<reference evidence="1" key="1">
    <citation type="journal article" date="2021" name="Proc. Natl. Acad. Sci. U.S.A.">
        <title>A Catalog of Tens of Thousands of Viruses from Human Metagenomes Reveals Hidden Associations with Chronic Diseases.</title>
        <authorList>
            <person name="Tisza M.J."/>
            <person name="Buck C.B."/>
        </authorList>
    </citation>
    <scope>NUCLEOTIDE SEQUENCE</scope>
    <source>
        <strain evidence="1">CtQ6D10</strain>
    </source>
</reference>
<accession>A0A8S5R5W4</accession>
<sequence>MHMVNDKGEAVYYNLVRKNNKDYWLAQGIGSTVVYGRDRERRKSRHFTQEQQAERYLARHGFRPD</sequence>
<proteinExistence type="predicted"/>
<organism evidence="1">
    <name type="scientific">Myoviridae sp. ctQ6D10</name>
    <dbReference type="NCBI Taxonomy" id="2827288"/>
    <lineage>
        <taxon>Viruses</taxon>
        <taxon>Duplodnaviria</taxon>
        <taxon>Heunggongvirae</taxon>
        <taxon>Uroviricota</taxon>
        <taxon>Caudoviricetes</taxon>
    </lineage>
</organism>